<evidence type="ECO:0000313" key="1">
    <source>
        <dbReference type="EMBL" id="OWZ03475.1"/>
    </source>
</evidence>
<reference evidence="2" key="1">
    <citation type="submission" date="2017-03" db="EMBL/GenBank/DDBJ databases">
        <title>Phytopthora megakarya and P. palmivora, two closely related causual agents of cacao black pod achieved similar genome size and gene model numbers by different mechanisms.</title>
        <authorList>
            <person name="Ali S."/>
            <person name="Shao J."/>
            <person name="Larry D.J."/>
            <person name="Kronmiller B."/>
            <person name="Shen D."/>
            <person name="Strem M.D."/>
            <person name="Melnick R.L."/>
            <person name="Guiltinan M.J."/>
            <person name="Tyler B.M."/>
            <person name="Meinhardt L.W."/>
            <person name="Bailey B.A."/>
        </authorList>
    </citation>
    <scope>NUCLEOTIDE SEQUENCE [LARGE SCALE GENOMIC DNA]</scope>
    <source>
        <strain evidence="2">zdho120</strain>
    </source>
</reference>
<accession>A0A225VDM4</accession>
<comment type="caution">
    <text evidence="1">The sequence shown here is derived from an EMBL/GenBank/DDBJ whole genome shotgun (WGS) entry which is preliminary data.</text>
</comment>
<sequence>MADEFGDRPSTRLTRDVNEATRLDFDEEILPEDNHVAGEFEVEAILDDKTPLFTNTERTVREFKVK</sequence>
<protein>
    <submittedName>
        <fullName evidence="1">Uncharacterized protein</fullName>
    </submittedName>
</protein>
<dbReference type="EMBL" id="NBNE01005500">
    <property type="protein sequence ID" value="OWZ03475.1"/>
    <property type="molecule type" value="Genomic_DNA"/>
</dbReference>
<dbReference type="Proteomes" id="UP000198211">
    <property type="component" value="Unassembled WGS sequence"/>
</dbReference>
<evidence type="ECO:0000313" key="2">
    <source>
        <dbReference type="Proteomes" id="UP000198211"/>
    </source>
</evidence>
<proteinExistence type="predicted"/>
<organism evidence="1 2">
    <name type="scientific">Phytophthora megakarya</name>
    <dbReference type="NCBI Taxonomy" id="4795"/>
    <lineage>
        <taxon>Eukaryota</taxon>
        <taxon>Sar</taxon>
        <taxon>Stramenopiles</taxon>
        <taxon>Oomycota</taxon>
        <taxon>Peronosporomycetes</taxon>
        <taxon>Peronosporales</taxon>
        <taxon>Peronosporaceae</taxon>
        <taxon>Phytophthora</taxon>
    </lineage>
</organism>
<name>A0A225VDM4_9STRA</name>
<dbReference type="OrthoDB" id="142498at2759"/>
<keyword evidence="2" id="KW-1185">Reference proteome</keyword>
<dbReference type="AlphaFoldDB" id="A0A225VDM4"/>
<gene>
    <name evidence="1" type="ORF">PHMEG_00024788</name>
</gene>